<accession>A0A401NPB8</accession>
<evidence type="ECO:0000256" key="2">
    <source>
        <dbReference type="SAM" id="MobiDB-lite"/>
    </source>
</evidence>
<dbReference type="OMA" id="GENSCRD"/>
<gene>
    <name evidence="3" type="ORF">scyTo_0000063</name>
</gene>
<dbReference type="EMBL" id="BFAA01000009">
    <property type="protein sequence ID" value="GCB62735.1"/>
    <property type="molecule type" value="Genomic_DNA"/>
</dbReference>
<reference evidence="3 4" key="1">
    <citation type="journal article" date="2018" name="Nat. Ecol. Evol.">
        <title>Shark genomes provide insights into elasmobranch evolution and the origin of vertebrates.</title>
        <authorList>
            <person name="Hara Y"/>
            <person name="Yamaguchi K"/>
            <person name="Onimaru K"/>
            <person name="Kadota M"/>
            <person name="Koyanagi M"/>
            <person name="Keeley SD"/>
            <person name="Tatsumi K"/>
            <person name="Tanaka K"/>
            <person name="Motone F"/>
            <person name="Kageyama Y"/>
            <person name="Nozu R"/>
            <person name="Adachi N"/>
            <person name="Nishimura O"/>
            <person name="Nakagawa R"/>
            <person name="Tanegashima C"/>
            <person name="Kiyatake I"/>
            <person name="Matsumoto R"/>
            <person name="Murakumo K"/>
            <person name="Nishida K"/>
            <person name="Terakita A"/>
            <person name="Kuratani S"/>
            <person name="Sato K"/>
            <person name="Hyodo S Kuraku.S."/>
        </authorList>
    </citation>
    <scope>NUCLEOTIDE SEQUENCE [LARGE SCALE GENOMIC DNA]</scope>
</reference>
<dbReference type="InterPro" id="IPR023246">
    <property type="entry name" value="AUTS2"/>
</dbReference>
<dbReference type="PANTHER" id="PTHR14429:SF5">
    <property type="entry name" value="AUTISM SUSCEPTIBILITY GENE 2 PROTEIN"/>
    <property type="match status" value="1"/>
</dbReference>
<dbReference type="AlphaFoldDB" id="A0A401NPB8"/>
<dbReference type="OrthoDB" id="9216782at2759"/>
<feature type="compositionally biased region" description="Low complexity" evidence="2">
    <location>
        <begin position="92"/>
        <end position="101"/>
    </location>
</feature>
<protein>
    <submittedName>
        <fullName evidence="3">Uncharacterized protein</fullName>
    </submittedName>
</protein>
<proteinExistence type="predicted"/>
<feature type="region of interest" description="Disordered" evidence="2">
    <location>
        <begin position="25"/>
        <end position="115"/>
    </location>
</feature>
<comment type="caution">
    <text evidence="3">The sequence shown here is derived from an EMBL/GenBank/DDBJ whole genome shotgun (WGS) entry which is preliminary data.</text>
</comment>
<evidence type="ECO:0000256" key="1">
    <source>
        <dbReference type="ARBA" id="ARBA00022553"/>
    </source>
</evidence>
<evidence type="ECO:0000313" key="4">
    <source>
        <dbReference type="Proteomes" id="UP000288216"/>
    </source>
</evidence>
<name>A0A401NPB8_SCYTO</name>
<dbReference type="Proteomes" id="UP000288216">
    <property type="component" value="Unassembled WGS sequence"/>
</dbReference>
<sequence length="172" mass="19471">MGWIFAPEKDIALKPHEHLEKLQNPLAKKKRNELQNGLSFHANKNRHSYRYGSSDRENDPSLSHGHGKQKRFQKRHRQLKPPQHSCRDSDSESISSDSKASNRSCSHERLSDSSAHSTLGTGYFVSIHANVQSLHIFKAILHFSCSILKQVQVNELEGSLGTTTVNSVPLHW</sequence>
<keyword evidence="1" id="KW-0597">Phosphoprotein</keyword>
<evidence type="ECO:0000313" key="3">
    <source>
        <dbReference type="EMBL" id="GCB62735.1"/>
    </source>
</evidence>
<keyword evidence="4" id="KW-1185">Reference proteome</keyword>
<organism evidence="3 4">
    <name type="scientific">Scyliorhinus torazame</name>
    <name type="common">Cloudy catshark</name>
    <name type="synonym">Catulus torazame</name>
    <dbReference type="NCBI Taxonomy" id="75743"/>
    <lineage>
        <taxon>Eukaryota</taxon>
        <taxon>Metazoa</taxon>
        <taxon>Chordata</taxon>
        <taxon>Craniata</taxon>
        <taxon>Vertebrata</taxon>
        <taxon>Chondrichthyes</taxon>
        <taxon>Elasmobranchii</taxon>
        <taxon>Galeomorphii</taxon>
        <taxon>Galeoidea</taxon>
        <taxon>Carcharhiniformes</taxon>
        <taxon>Scyliorhinidae</taxon>
        <taxon>Scyliorhinus</taxon>
    </lineage>
</organism>
<dbReference type="PANTHER" id="PTHR14429">
    <property type="entry name" value="FIBROSIN FAMILY MEMBER"/>
    <property type="match status" value="1"/>
</dbReference>
<feature type="compositionally biased region" description="Basic residues" evidence="2">
    <location>
        <begin position="65"/>
        <end position="79"/>
    </location>
</feature>